<dbReference type="KEGG" id="slh:YH65_02625"/>
<name>A0A7U4M2Z8_9BACT</name>
<reference evidence="3" key="2">
    <citation type="journal article" date="2017" name="Stand. Genomic Sci.">
        <title>Complete genome sequence of the sulfur-oxidizing chemolithoautotrophic Sulfurovum lithotrophicum 42BKTT.</title>
        <authorList>
            <person name="Jeon W."/>
            <person name="Priscilla L."/>
            <person name="Park G."/>
            <person name="Lee H."/>
            <person name="Lee N."/>
            <person name="Lee D."/>
            <person name="Kwon H."/>
            <person name="Ahn I."/>
            <person name="Lee C."/>
            <person name="Lee H."/>
            <person name="Ahn J."/>
        </authorList>
    </citation>
    <scope>NUCLEOTIDE SEQUENCE [LARGE SCALE GENOMIC DNA]</scope>
    <source>
        <strain evidence="3">ATCC BAA-797 / 42BKT</strain>
    </source>
</reference>
<protein>
    <submittedName>
        <fullName evidence="2">Phosphohistidine phosphatase</fullName>
    </submittedName>
</protein>
<dbReference type="CDD" id="cd07067">
    <property type="entry name" value="HP_PGM_like"/>
    <property type="match status" value="1"/>
</dbReference>
<keyword evidence="3" id="KW-1185">Reference proteome</keyword>
<dbReference type="PANTHER" id="PTHR47623">
    <property type="entry name" value="OS09G0287300 PROTEIN"/>
    <property type="match status" value="1"/>
</dbReference>
<dbReference type="AlphaFoldDB" id="A0A7U4M2Z8"/>
<dbReference type="RefSeq" id="WP_046551986.1">
    <property type="nucleotide sequence ID" value="NZ_CP011308.1"/>
</dbReference>
<dbReference type="InterPro" id="IPR013078">
    <property type="entry name" value="His_Pase_superF_clade-1"/>
</dbReference>
<dbReference type="EMBL" id="CP011308">
    <property type="protein sequence ID" value="AKF25921.1"/>
    <property type="molecule type" value="Genomic_DNA"/>
</dbReference>
<evidence type="ECO:0000313" key="3">
    <source>
        <dbReference type="Proteomes" id="UP000034444"/>
    </source>
</evidence>
<evidence type="ECO:0000313" key="2">
    <source>
        <dbReference type="EMBL" id="AKF25921.1"/>
    </source>
</evidence>
<proteinExistence type="predicted"/>
<dbReference type="Pfam" id="PF00300">
    <property type="entry name" value="His_Phos_1"/>
    <property type="match status" value="1"/>
</dbReference>
<dbReference type="Proteomes" id="UP000034444">
    <property type="component" value="Chromosome"/>
</dbReference>
<dbReference type="SUPFAM" id="SSF53254">
    <property type="entry name" value="Phosphoglycerate mutase-like"/>
    <property type="match status" value="1"/>
</dbReference>
<dbReference type="Gene3D" id="3.40.50.1240">
    <property type="entry name" value="Phosphoglycerate mutase-like"/>
    <property type="match status" value="1"/>
</dbReference>
<sequence length="163" mass="18733">MKKLYLIRHAKSDWSDLSKNDFDRGLNKRGKRSIPVMAKALQEKGIMPDLILSSSAKRTKKTAKGLAKALHYEGKIIFQEGLYFTEPEEMIEMVRNVDDRYQSLFLIGHNPEMTELANILTEVYIDNIPTLGIVSVTFDVQTWNDIERGKGKMEAFIFPKMFS</sequence>
<gene>
    <name evidence="2" type="ORF">YH65_02625</name>
</gene>
<reference evidence="2 3" key="1">
    <citation type="submission" date="2015-04" db="EMBL/GenBank/DDBJ databases">
        <title>Complete genome sequence of Sulfurovum lithotrophicum ATCC BAA-797T.</title>
        <authorList>
            <person name="Ahn J."/>
            <person name="Park G."/>
            <person name="Jeon W."/>
            <person name="Jang Y."/>
            <person name="Jang M."/>
            <person name="Lee H."/>
            <person name="Lee H."/>
        </authorList>
    </citation>
    <scope>NUCLEOTIDE SEQUENCE [LARGE SCALE GENOMIC DNA]</scope>
    <source>
        <strain evidence="3">ATCC BAA-797 / 42BKT</strain>
    </source>
</reference>
<organism evidence="2 3">
    <name type="scientific">Sulfurovum lithotrophicum</name>
    <dbReference type="NCBI Taxonomy" id="206403"/>
    <lineage>
        <taxon>Bacteria</taxon>
        <taxon>Pseudomonadati</taxon>
        <taxon>Campylobacterota</taxon>
        <taxon>Epsilonproteobacteria</taxon>
        <taxon>Campylobacterales</taxon>
        <taxon>Sulfurovaceae</taxon>
        <taxon>Sulfurovum</taxon>
    </lineage>
</organism>
<evidence type="ECO:0000256" key="1">
    <source>
        <dbReference type="PIRSR" id="PIRSR613078-2"/>
    </source>
</evidence>
<dbReference type="InterPro" id="IPR029033">
    <property type="entry name" value="His_PPase_superfam"/>
</dbReference>
<dbReference type="OrthoDB" id="9810154at2"/>
<feature type="binding site" evidence="1">
    <location>
        <position position="58"/>
    </location>
    <ligand>
        <name>substrate</name>
    </ligand>
</feature>
<accession>A0A7U4M2Z8</accession>
<dbReference type="PANTHER" id="PTHR47623:SF1">
    <property type="entry name" value="OS09G0287300 PROTEIN"/>
    <property type="match status" value="1"/>
</dbReference>